<name>A0A9N9AM30_9GLOM</name>
<evidence type="ECO:0000313" key="2">
    <source>
        <dbReference type="Proteomes" id="UP000789739"/>
    </source>
</evidence>
<comment type="caution">
    <text evidence="1">The sequence shown here is derived from an EMBL/GenBank/DDBJ whole genome shotgun (WGS) entry which is preliminary data.</text>
</comment>
<gene>
    <name evidence="1" type="ORF">PBRASI_LOCUS4323</name>
</gene>
<protein>
    <submittedName>
        <fullName evidence="1">2845_t:CDS:1</fullName>
    </submittedName>
</protein>
<accession>A0A9N9AM30</accession>
<dbReference type="AlphaFoldDB" id="A0A9N9AM30"/>
<sequence>MTPSNGNGGAKREMYRSKCVFNGIYESKLGRNQGFCLYDEYRWDRLPDRSEGRSTRSDDISQNMQDLNIKDDIKAVRQIIA</sequence>
<evidence type="ECO:0000313" key="1">
    <source>
        <dbReference type="EMBL" id="CAG8535470.1"/>
    </source>
</evidence>
<dbReference type="Proteomes" id="UP000789739">
    <property type="component" value="Unassembled WGS sequence"/>
</dbReference>
<organism evidence="1 2">
    <name type="scientific">Paraglomus brasilianum</name>
    <dbReference type="NCBI Taxonomy" id="144538"/>
    <lineage>
        <taxon>Eukaryota</taxon>
        <taxon>Fungi</taxon>
        <taxon>Fungi incertae sedis</taxon>
        <taxon>Mucoromycota</taxon>
        <taxon>Glomeromycotina</taxon>
        <taxon>Glomeromycetes</taxon>
        <taxon>Paraglomerales</taxon>
        <taxon>Paraglomeraceae</taxon>
        <taxon>Paraglomus</taxon>
    </lineage>
</organism>
<proteinExistence type="predicted"/>
<reference evidence="1" key="1">
    <citation type="submission" date="2021-06" db="EMBL/GenBank/DDBJ databases">
        <authorList>
            <person name="Kallberg Y."/>
            <person name="Tangrot J."/>
            <person name="Rosling A."/>
        </authorList>
    </citation>
    <scope>NUCLEOTIDE SEQUENCE</scope>
    <source>
        <strain evidence="1">BR232B</strain>
    </source>
</reference>
<dbReference type="EMBL" id="CAJVPI010000441">
    <property type="protein sequence ID" value="CAG8535470.1"/>
    <property type="molecule type" value="Genomic_DNA"/>
</dbReference>
<keyword evidence="2" id="KW-1185">Reference proteome</keyword>